<dbReference type="Proteomes" id="UP000603434">
    <property type="component" value="Unassembled WGS sequence"/>
</dbReference>
<comment type="subunit">
    <text evidence="5">Heterotetramer of 2 MoaD subunits and 2 MoaE subunits. Also stable as homodimer. The enzyme changes between these two forms during catalysis.</text>
</comment>
<evidence type="ECO:0000256" key="7">
    <source>
        <dbReference type="ARBA" id="ARBA00030407"/>
    </source>
</evidence>
<evidence type="ECO:0000256" key="4">
    <source>
        <dbReference type="ARBA" id="ARBA00013858"/>
    </source>
</evidence>
<dbReference type="Pfam" id="PF02391">
    <property type="entry name" value="MoaE"/>
    <property type="match status" value="1"/>
</dbReference>
<evidence type="ECO:0000256" key="1">
    <source>
        <dbReference type="ARBA" id="ARBA00005046"/>
    </source>
</evidence>
<dbReference type="Gene3D" id="3.90.1170.40">
    <property type="entry name" value="Molybdopterin biosynthesis MoaE subunit"/>
    <property type="match status" value="1"/>
</dbReference>
<evidence type="ECO:0000256" key="3">
    <source>
        <dbReference type="ARBA" id="ARBA00011950"/>
    </source>
</evidence>
<organism evidence="11 12">
    <name type="scientific">Candidatus Desulfatibia profunda</name>
    <dbReference type="NCBI Taxonomy" id="2841695"/>
    <lineage>
        <taxon>Bacteria</taxon>
        <taxon>Pseudomonadati</taxon>
        <taxon>Thermodesulfobacteriota</taxon>
        <taxon>Desulfobacteria</taxon>
        <taxon>Desulfobacterales</taxon>
        <taxon>Desulfobacterales incertae sedis</taxon>
        <taxon>Candidatus Desulfatibia</taxon>
    </lineage>
</organism>
<evidence type="ECO:0000256" key="5">
    <source>
        <dbReference type="ARBA" id="ARBA00026066"/>
    </source>
</evidence>
<dbReference type="SUPFAM" id="SSF54690">
    <property type="entry name" value="Molybdopterin synthase subunit MoaE"/>
    <property type="match status" value="1"/>
</dbReference>
<dbReference type="UniPathway" id="UPA00344"/>
<evidence type="ECO:0000256" key="6">
    <source>
        <dbReference type="ARBA" id="ARBA00029745"/>
    </source>
</evidence>
<evidence type="ECO:0000313" key="11">
    <source>
        <dbReference type="EMBL" id="MBC8363188.1"/>
    </source>
</evidence>
<dbReference type="AlphaFoldDB" id="A0A8J6TP33"/>
<dbReference type="EC" id="2.8.1.12" evidence="3"/>
<dbReference type="InterPro" id="IPR003448">
    <property type="entry name" value="Mopterin_biosynth_MoaE"/>
</dbReference>
<evidence type="ECO:0000256" key="9">
    <source>
        <dbReference type="ARBA" id="ARBA00032474"/>
    </source>
</evidence>
<dbReference type="GO" id="GO:0030366">
    <property type="term" value="F:molybdopterin synthase activity"/>
    <property type="evidence" value="ECO:0007669"/>
    <property type="project" value="UniProtKB-EC"/>
</dbReference>
<proteinExistence type="inferred from homology"/>
<comment type="similarity">
    <text evidence="2">Belongs to the MoaE family.</text>
</comment>
<evidence type="ECO:0000313" key="12">
    <source>
        <dbReference type="Proteomes" id="UP000603434"/>
    </source>
</evidence>
<comment type="pathway">
    <text evidence="1">Cofactor biosynthesis; molybdopterin biosynthesis.</text>
</comment>
<dbReference type="GO" id="GO:0006777">
    <property type="term" value="P:Mo-molybdopterin cofactor biosynthetic process"/>
    <property type="evidence" value="ECO:0007669"/>
    <property type="project" value="InterPro"/>
</dbReference>
<name>A0A8J6TP33_9BACT</name>
<dbReference type="EMBL" id="JACNJH010000269">
    <property type="protein sequence ID" value="MBC8363188.1"/>
    <property type="molecule type" value="Genomic_DNA"/>
</dbReference>
<evidence type="ECO:0000256" key="8">
    <source>
        <dbReference type="ARBA" id="ARBA00030781"/>
    </source>
</evidence>
<comment type="catalytic activity">
    <reaction evidence="10">
        <text>2 [molybdopterin-synthase sulfur-carrier protein]-C-terminal-Gly-aminoethanethioate + cyclic pyranopterin phosphate + H2O = molybdopterin + 2 [molybdopterin-synthase sulfur-carrier protein]-C-terminal Gly-Gly + 2 H(+)</text>
        <dbReference type="Rhea" id="RHEA:26333"/>
        <dbReference type="Rhea" id="RHEA-COMP:12202"/>
        <dbReference type="Rhea" id="RHEA-COMP:19907"/>
        <dbReference type="ChEBI" id="CHEBI:15377"/>
        <dbReference type="ChEBI" id="CHEBI:15378"/>
        <dbReference type="ChEBI" id="CHEBI:58698"/>
        <dbReference type="ChEBI" id="CHEBI:59648"/>
        <dbReference type="ChEBI" id="CHEBI:90778"/>
        <dbReference type="ChEBI" id="CHEBI:232372"/>
        <dbReference type="EC" id="2.8.1.12"/>
    </reaction>
</comment>
<dbReference type="InterPro" id="IPR036563">
    <property type="entry name" value="MoaE_sf"/>
</dbReference>
<evidence type="ECO:0000256" key="2">
    <source>
        <dbReference type="ARBA" id="ARBA00005426"/>
    </source>
</evidence>
<gene>
    <name evidence="11" type="ORF">H8E23_17530</name>
</gene>
<evidence type="ECO:0000256" key="10">
    <source>
        <dbReference type="ARBA" id="ARBA00049878"/>
    </source>
</evidence>
<comment type="caution">
    <text evidence="11">The sequence shown here is derived from an EMBL/GenBank/DDBJ whole genome shotgun (WGS) entry which is preliminary data.</text>
</comment>
<accession>A0A8J6TP33</accession>
<protein>
    <recommendedName>
        <fullName evidence="4">Molybdopterin synthase catalytic subunit</fullName>
        <ecNumber evidence="3">2.8.1.12</ecNumber>
    </recommendedName>
    <alternativeName>
        <fullName evidence="8">MPT synthase subunit 2</fullName>
    </alternativeName>
    <alternativeName>
        <fullName evidence="6">Molybdenum cofactor biosynthesis protein E</fullName>
    </alternativeName>
    <alternativeName>
        <fullName evidence="7">Molybdopterin-converting factor large subunit</fullName>
    </alternativeName>
    <alternativeName>
        <fullName evidence="9">Molybdopterin-converting factor subunit 2</fullName>
    </alternativeName>
</protein>
<reference evidence="11 12" key="1">
    <citation type="submission" date="2020-08" db="EMBL/GenBank/DDBJ databases">
        <title>Bridging the membrane lipid divide: bacteria of the FCB group superphylum have the potential to synthesize archaeal ether lipids.</title>
        <authorList>
            <person name="Villanueva L."/>
            <person name="Von Meijenfeldt F.A.B."/>
            <person name="Westbye A.B."/>
            <person name="Yadav S."/>
            <person name="Hopmans E.C."/>
            <person name="Dutilh B.E."/>
            <person name="Sinninghe Damste J.S."/>
        </authorList>
    </citation>
    <scope>NUCLEOTIDE SEQUENCE [LARGE SCALE GENOMIC DNA]</scope>
    <source>
        <strain evidence="11">NIOZ-UU30</strain>
    </source>
</reference>
<sequence length="119" mass="13255">MSLTRMLDTIKKHPDYHNAGMILCHNGVVRSTSRNGQKVSGLMITVNHQKLQQVIAISKQIPGIIEVLVEINENRKLSVGADVMFLVVAGDVRENVIRALTDTLNAIKTTVTQKIEFFE</sequence>